<accession>Q1H133</accession>
<gene>
    <name evidence="1" type="ordered locus">Mfla_1536</name>
</gene>
<dbReference type="InterPro" id="IPR041492">
    <property type="entry name" value="HAD_2"/>
</dbReference>
<dbReference type="KEGG" id="mfa:Mfla_1536"/>
<dbReference type="EMBL" id="CP000284">
    <property type="protein sequence ID" value="ABE49804.1"/>
    <property type="molecule type" value="Genomic_DNA"/>
</dbReference>
<dbReference type="RefSeq" id="WP_011479758.1">
    <property type="nucleotide sequence ID" value="NC_007947.1"/>
</dbReference>
<sequence length="223" mass="24940">MMEMRYDKLLFDLDGTISDPLTGIARCINHALQHAGYRTYTEAELSPFVGPPLDQTFHSITGSRDQKKIKALVEKYRERYADIGYAENQLYQDVDATIAGLHAAGAMMAVCTSKPQVYAEKILERFNLRQYFQFVSGGDIGIKKWQQIAALKALGLVTEETLMIGGRDVDLSAAAVNHLPSAAVLWGYGSLEELLPHRCLHVFHHPHELNLLKDWIVAQPSTV</sequence>
<dbReference type="InterPro" id="IPR050155">
    <property type="entry name" value="HAD-like_hydrolase_sf"/>
</dbReference>
<keyword evidence="1" id="KW-0378">Hydrolase</keyword>
<dbReference type="InterPro" id="IPR023214">
    <property type="entry name" value="HAD_sf"/>
</dbReference>
<dbReference type="SUPFAM" id="SSF56784">
    <property type="entry name" value="HAD-like"/>
    <property type="match status" value="1"/>
</dbReference>
<name>Q1H133_METFK</name>
<dbReference type="STRING" id="265072.Mfla_1536"/>
<dbReference type="GO" id="GO:0004713">
    <property type="term" value="F:protein tyrosine kinase activity"/>
    <property type="evidence" value="ECO:0007669"/>
    <property type="project" value="TreeGrafter"/>
</dbReference>
<dbReference type="eggNOG" id="COG0546">
    <property type="taxonomic scope" value="Bacteria"/>
</dbReference>
<dbReference type="SFLD" id="SFLDS00003">
    <property type="entry name" value="Haloacid_Dehalogenase"/>
    <property type="match status" value="1"/>
</dbReference>
<evidence type="ECO:0000313" key="2">
    <source>
        <dbReference type="Proteomes" id="UP000002440"/>
    </source>
</evidence>
<dbReference type="OrthoDB" id="9782449at2"/>
<dbReference type="SFLD" id="SFLDG01129">
    <property type="entry name" value="C1.5:_HAD__Beta-PGM__Phosphata"/>
    <property type="match status" value="1"/>
</dbReference>
<dbReference type="GO" id="GO:0016787">
    <property type="term" value="F:hydrolase activity"/>
    <property type="evidence" value="ECO:0007669"/>
    <property type="project" value="UniProtKB-KW"/>
</dbReference>
<dbReference type="InterPro" id="IPR036412">
    <property type="entry name" value="HAD-like_sf"/>
</dbReference>
<protein>
    <submittedName>
        <fullName evidence="1">Haloacid dehalogenase-like hydrolase</fullName>
    </submittedName>
</protein>
<dbReference type="Proteomes" id="UP000002440">
    <property type="component" value="Chromosome"/>
</dbReference>
<evidence type="ECO:0000313" key="1">
    <source>
        <dbReference type="EMBL" id="ABE49804.1"/>
    </source>
</evidence>
<dbReference type="InterPro" id="IPR023198">
    <property type="entry name" value="PGP-like_dom2"/>
</dbReference>
<dbReference type="HOGENOM" id="CLU_045011_19_4_4"/>
<dbReference type="PANTHER" id="PTHR43434">
    <property type="entry name" value="PHOSPHOGLYCOLATE PHOSPHATASE"/>
    <property type="match status" value="1"/>
</dbReference>
<dbReference type="GO" id="GO:0005829">
    <property type="term" value="C:cytosol"/>
    <property type="evidence" value="ECO:0007669"/>
    <property type="project" value="TreeGrafter"/>
</dbReference>
<organism evidence="1 2">
    <name type="scientific">Methylobacillus flagellatus (strain ATCC 51484 / DSM 6875 / VKM B-1610 / KT)</name>
    <dbReference type="NCBI Taxonomy" id="265072"/>
    <lineage>
        <taxon>Bacteria</taxon>
        <taxon>Pseudomonadati</taxon>
        <taxon>Pseudomonadota</taxon>
        <taxon>Betaproteobacteria</taxon>
        <taxon>Nitrosomonadales</taxon>
        <taxon>Methylophilaceae</taxon>
        <taxon>Methylobacillus</taxon>
    </lineage>
</organism>
<keyword evidence="2" id="KW-1185">Reference proteome</keyword>
<dbReference type="PANTHER" id="PTHR43434:SF20">
    <property type="entry name" value="5'-NUCLEOTIDASE"/>
    <property type="match status" value="1"/>
</dbReference>
<dbReference type="Gene3D" id="3.40.50.1000">
    <property type="entry name" value="HAD superfamily/HAD-like"/>
    <property type="match status" value="1"/>
</dbReference>
<proteinExistence type="predicted"/>
<dbReference type="Pfam" id="PF13419">
    <property type="entry name" value="HAD_2"/>
    <property type="match status" value="1"/>
</dbReference>
<dbReference type="DNASU" id="4001126"/>
<dbReference type="AlphaFoldDB" id="Q1H133"/>
<reference evidence="1 2" key="1">
    <citation type="submission" date="2006-03" db="EMBL/GenBank/DDBJ databases">
        <title>Complete sequence of Methylobacillus flagellatus KT.</title>
        <authorList>
            <consortium name="US DOE Joint Genome Institute"/>
            <person name="Copeland A."/>
            <person name="Lucas S."/>
            <person name="Lapidus A."/>
            <person name="Barry K."/>
            <person name="Detter J.C."/>
            <person name="Glavina del Rio T."/>
            <person name="Hammon N."/>
            <person name="Israni S."/>
            <person name="Dalin E."/>
            <person name="Tice H."/>
            <person name="Pitluck S."/>
            <person name="Brettin T."/>
            <person name="Bruce D."/>
            <person name="Han C."/>
            <person name="Tapia R."/>
            <person name="Saunders E."/>
            <person name="Gilna P."/>
            <person name="Schmutz J."/>
            <person name="Larimer F."/>
            <person name="Land M."/>
            <person name="Kyrpides N."/>
            <person name="Anderson I."/>
            <person name="Richardson P."/>
        </authorList>
    </citation>
    <scope>NUCLEOTIDE SEQUENCE [LARGE SCALE GENOMIC DNA]</scope>
    <source>
        <strain evidence="2">KT / ATCC 51484 / DSM 6875</strain>
    </source>
</reference>
<dbReference type="Gene3D" id="1.10.150.240">
    <property type="entry name" value="Putative phosphatase, domain 2"/>
    <property type="match status" value="1"/>
</dbReference>